<evidence type="ECO:0000256" key="8">
    <source>
        <dbReference type="ARBA" id="ARBA00023303"/>
    </source>
</evidence>
<evidence type="ECO:0000256" key="3">
    <source>
        <dbReference type="ARBA" id="ARBA00022692"/>
    </source>
</evidence>
<evidence type="ECO:0000313" key="11">
    <source>
        <dbReference type="EMBL" id="OQR88015.1"/>
    </source>
</evidence>
<dbReference type="PROSITE" id="PS00888">
    <property type="entry name" value="CNMP_BINDING_1"/>
    <property type="match status" value="1"/>
</dbReference>
<dbReference type="Proteomes" id="UP000243579">
    <property type="component" value="Unassembled WGS sequence"/>
</dbReference>
<dbReference type="Gene3D" id="2.60.120.10">
    <property type="entry name" value="Jelly Rolls"/>
    <property type="match status" value="1"/>
</dbReference>
<feature type="domain" description="Cyclic nucleotide-binding" evidence="10">
    <location>
        <begin position="427"/>
        <end position="543"/>
    </location>
</feature>
<dbReference type="PROSITE" id="PS50042">
    <property type="entry name" value="CNMP_BINDING_3"/>
    <property type="match status" value="1"/>
</dbReference>
<accession>A0A1V9YQJ3</accession>
<dbReference type="GO" id="GO:0005221">
    <property type="term" value="F:intracellularly cyclic nucleotide-activated monoatomic cation channel activity"/>
    <property type="evidence" value="ECO:0007669"/>
    <property type="project" value="InterPro"/>
</dbReference>
<reference evidence="11 12" key="1">
    <citation type="journal article" date="2014" name="Genome Biol. Evol.">
        <title>The secreted proteins of Achlya hypogyna and Thraustotheca clavata identify the ancestral oomycete secretome and reveal gene acquisitions by horizontal gene transfer.</title>
        <authorList>
            <person name="Misner I."/>
            <person name="Blouin N."/>
            <person name="Leonard G."/>
            <person name="Richards T.A."/>
            <person name="Lane C.E."/>
        </authorList>
    </citation>
    <scope>NUCLEOTIDE SEQUENCE [LARGE SCALE GENOMIC DNA]</scope>
    <source>
        <strain evidence="11 12">ATCC 48635</strain>
    </source>
</reference>
<dbReference type="EMBL" id="JNBR01001415">
    <property type="protein sequence ID" value="OQR88015.1"/>
    <property type="molecule type" value="Genomic_DNA"/>
</dbReference>
<feature type="transmembrane region" description="Helical" evidence="9">
    <location>
        <begin position="109"/>
        <end position="131"/>
    </location>
</feature>
<keyword evidence="7" id="KW-1071">Ligand-gated ion channel</keyword>
<dbReference type="InterPro" id="IPR014710">
    <property type="entry name" value="RmlC-like_jellyroll"/>
</dbReference>
<dbReference type="Pfam" id="PF00520">
    <property type="entry name" value="Ion_trans"/>
    <property type="match status" value="1"/>
</dbReference>
<feature type="transmembrane region" description="Helical" evidence="9">
    <location>
        <begin position="251"/>
        <end position="271"/>
    </location>
</feature>
<keyword evidence="6 9" id="KW-0472">Membrane</keyword>
<keyword evidence="5" id="KW-0406">Ion transport</keyword>
<evidence type="ECO:0000256" key="2">
    <source>
        <dbReference type="ARBA" id="ARBA00022448"/>
    </source>
</evidence>
<gene>
    <name evidence="11" type="ORF">ACHHYP_07710</name>
</gene>
<dbReference type="PANTHER" id="PTHR45638:SF11">
    <property type="entry name" value="CYCLIC NUCLEOTIDE-GATED CATION CHANNEL SUBUNIT A"/>
    <property type="match status" value="1"/>
</dbReference>
<dbReference type="CDD" id="cd00038">
    <property type="entry name" value="CAP_ED"/>
    <property type="match status" value="1"/>
</dbReference>
<evidence type="ECO:0000256" key="6">
    <source>
        <dbReference type="ARBA" id="ARBA00023136"/>
    </source>
</evidence>
<evidence type="ECO:0000256" key="7">
    <source>
        <dbReference type="ARBA" id="ARBA00023286"/>
    </source>
</evidence>
<comment type="subcellular location">
    <subcellularLocation>
        <location evidence="1">Membrane</location>
        <topology evidence="1">Multi-pass membrane protein</topology>
    </subcellularLocation>
</comment>
<dbReference type="PANTHER" id="PTHR45638">
    <property type="entry name" value="CYCLIC NUCLEOTIDE-GATED CATION CHANNEL SUBUNIT A"/>
    <property type="match status" value="1"/>
</dbReference>
<evidence type="ECO:0000256" key="9">
    <source>
        <dbReference type="SAM" id="Phobius"/>
    </source>
</evidence>
<dbReference type="InterPro" id="IPR018488">
    <property type="entry name" value="cNMP-bd_CS"/>
</dbReference>
<evidence type="ECO:0000313" key="12">
    <source>
        <dbReference type="Proteomes" id="UP000243579"/>
    </source>
</evidence>
<keyword evidence="3 9" id="KW-0812">Transmembrane</keyword>
<dbReference type="SUPFAM" id="SSF81324">
    <property type="entry name" value="Voltage-gated potassium channels"/>
    <property type="match status" value="1"/>
</dbReference>
<dbReference type="SMART" id="SM00100">
    <property type="entry name" value="cNMP"/>
    <property type="match status" value="1"/>
</dbReference>
<evidence type="ECO:0000256" key="4">
    <source>
        <dbReference type="ARBA" id="ARBA00022989"/>
    </source>
</evidence>
<organism evidence="11 12">
    <name type="scientific">Achlya hypogyna</name>
    <name type="common">Oomycete</name>
    <name type="synonym">Protoachlya hypogyna</name>
    <dbReference type="NCBI Taxonomy" id="1202772"/>
    <lineage>
        <taxon>Eukaryota</taxon>
        <taxon>Sar</taxon>
        <taxon>Stramenopiles</taxon>
        <taxon>Oomycota</taxon>
        <taxon>Saprolegniomycetes</taxon>
        <taxon>Saprolegniales</taxon>
        <taxon>Achlyaceae</taxon>
        <taxon>Achlya</taxon>
    </lineage>
</organism>
<evidence type="ECO:0000259" key="10">
    <source>
        <dbReference type="PROSITE" id="PS50042"/>
    </source>
</evidence>
<dbReference type="InterPro" id="IPR018490">
    <property type="entry name" value="cNMP-bd_dom_sf"/>
</dbReference>
<evidence type="ECO:0000256" key="5">
    <source>
        <dbReference type="ARBA" id="ARBA00023065"/>
    </source>
</evidence>
<dbReference type="GO" id="GO:0044877">
    <property type="term" value="F:protein-containing complex binding"/>
    <property type="evidence" value="ECO:0007669"/>
    <property type="project" value="TreeGrafter"/>
</dbReference>
<name>A0A1V9YQJ3_ACHHY</name>
<dbReference type="GO" id="GO:0016020">
    <property type="term" value="C:membrane"/>
    <property type="evidence" value="ECO:0007669"/>
    <property type="project" value="UniProtKB-SubCell"/>
</dbReference>
<keyword evidence="12" id="KW-1185">Reference proteome</keyword>
<dbReference type="InterPro" id="IPR050866">
    <property type="entry name" value="CNG_cation_channel"/>
</dbReference>
<feature type="transmembrane region" description="Helical" evidence="9">
    <location>
        <begin position="323"/>
        <end position="347"/>
    </location>
</feature>
<protein>
    <submittedName>
        <fullName evidence="11">Voltage-gated Ion Channel (VIC) Superfamily</fullName>
    </submittedName>
</protein>
<dbReference type="InterPro" id="IPR005821">
    <property type="entry name" value="Ion_trans_dom"/>
</dbReference>
<evidence type="ECO:0000256" key="1">
    <source>
        <dbReference type="ARBA" id="ARBA00004141"/>
    </source>
</evidence>
<proteinExistence type="predicted"/>
<comment type="caution">
    <text evidence="11">The sequence shown here is derived from an EMBL/GenBank/DDBJ whole genome shotgun (WGS) entry which is preliminary data.</text>
</comment>
<dbReference type="AlphaFoldDB" id="A0A1V9YQJ3"/>
<dbReference type="SUPFAM" id="SSF51206">
    <property type="entry name" value="cAMP-binding domain-like"/>
    <property type="match status" value="1"/>
</dbReference>
<keyword evidence="8" id="KW-0407">Ion channel</keyword>
<keyword evidence="4 9" id="KW-1133">Transmembrane helix</keyword>
<keyword evidence="2" id="KW-0813">Transport</keyword>
<dbReference type="Gene3D" id="1.10.287.70">
    <property type="match status" value="1"/>
</dbReference>
<dbReference type="InterPro" id="IPR000595">
    <property type="entry name" value="cNMP-bd_dom"/>
</dbReference>
<dbReference type="OrthoDB" id="74984at2759"/>
<dbReference type="Pfam" id="PF00027">
    <property type="entry name" value="cNMP_binding"/>
    <property type="match status" value="1"/>
</dbReference>
<sequence>MARPAEMPSEGILERLLHPTLHASEAWQSRISSRISSRSNRNVLALLRSHAFSAAHRTEARSAFSSREKANMILKDLDFNASSQFSVFAQRHRAKVLDPRGHVKARWDIIVLLALLVFFVMLPLDVCFDIVDYSPLCLGLQIVVDTTLVLDVLVTLHTARTESETNALLVDPWAIARDYVKSFAFVVDVLSTLPSAYLPSAHPMFKRGMQATRVLGVHRLYRTAQSEVFGRFEIWLSLLAHPAAVRLIKLALLYIGLHHYLASAYYLVVLYEDEVYHGNRDKMWPVPFTLDDPITRQYVGAVYQAISVTGLGPMEAKTKVERIFTFGGYAVGMVVNACVFGIAAGLIQQLYKASDARQYHSACVATVLRSKKVDDDIQEAIYNYYSSSTAGDLMAHDPTMFQPSLPSKMELLLRHHLHRDVVAKVPFFATLTSEQVLALLLTMTESVALPGELIVKAGEKAHAFYIIETGLIHVCNTRGVTLTVLGPGGYFGEVSLMTNESTTANVVAQSYCKLNILLKEHFDAFTQENERLKKYLDITKTKRLLTSANAASQGNNRTVPVALAKPTFLGHVYARRMAKKIVKHQRQFMRRLSVHRESLHRESAGGVSKCNSTRRSEKENVLDAVYPWGSSVSAMRLLTLHIRGMSHFRARHFANLRHITRSTIEEE</sequence>